<dbReference type="GO" id="GO:0004129">
    <property type="term" value="F:cytochrome-c oxidase activity"/>
    <property type="evidence" value="ECO:0007669"/>
    <property type="project" value="TreeGrafter"/>
</dbReference>
<dbReference type="GO" id="GO:0005743">
    <property type="term" value="C:mitochondrial inner membrane"/>
    <property type="evidence" value="ECO:0007669"/>
    <property type="project" value="UniProtKB-SubCell"/>
</dbReference>
<dbReference type="OrthoDB" id="2317211at2759"/>
<gene>
    <name evidence="14" type="ORF">CC78DRAFT_481725</name>
</gene>
<dbReference type="Proteomes" id="UP000800093">
    <property type="component" value="Unassembled WGS sequence"/>
</dbReference>
<evidence type="ECO:0000256" key="9">
    <source>
        <dbReference type="ARBA" id="ARBA00023128"/>
    </source>
</evidence>
<evidence type="ECO:0000256" key="10">
    <source>
        <dbReference type="ARBA" id="ARBA00023136"/>
    </source>
</evidence>
<accession>A0A9P4K1G4</accession>
<evidence type="ECO:0000313" key="15">
    <source>
        <dbReference type="Proteomes" id="UP000800093"/>
    </source>
</evidence>
<organism evidence="14 15">
    <name type="scientific">Lojkania enalia</name>
    <dbReference type="NCBI Taxonomy" id="147567"/>
    <lineage>
        <taxon>Eukaryota</taxon>
        <taxon>Fungi</taxon>
        <taxon>Dikarya</taxon>
        <taxon>Ascomycota</taxon>
        <taxon>Pezizomycotina</taxon>
        <taxon>Dothideomycetes</taxon>
        <taxon>Pleosporomycetidae</taxon>
        <taxon>Pleosporales</taxon>
        <taxon>Pleosporales incertae sedis</taxon>
        <taxon>Lojkania</taxon>
    </lineage>
</organism>
<keyword evidence="10 12" id="KW-0472">Membrane</keyword>
<comment type="similarity">
    <text evidence="3 12">Belongs to the fungal cytochrome c oxidase subunit 7a family.</text>
</comment>
<proteinExistence type="inferred from homology"/>
<evidence type="ECO:0000256" key="3">
    <source>
        <dbReference type="ARBA" id="ARBA00008862"/>
    </source>
</evidence>
<dbReference type="EMBL" id="ML986848">
    <property type="protein sequence ID" value="KAF2257749.1"/>
    <property type="molecule type" value="Genomic_DNA"/>
</dbReference>
<keyword evidence="15" id="KW-1185">Reference proteome</keyword>
<dbReference type="PANTHER" id="PTHR28264">
    <property type="entry name" value="CYTOCHROME C OXIDASE SUBUNIT 7A"/>
    <property type="match status" value="1"/>
</dbReference>
<comment type="subcellular location">
    <subcellularLocation>
        <location evidence="1">Mitochondrion inner membrane</location>
        <topology evidence="1">Single-pass membrane protein</topology>
    </subcellularLocation>
</comment>
<keyword evidence="8 12" id="KW-0560">Oxidoreductase</keyword>
<evidence type="ECO:0000256" key="8">
    <source>
        <dbReference type="ARBA" id="ARBA00023002"/>
    </source>
</evidence>
<comment type="pathway">
    <text evidence="2 12">Energy metabolism; oxidative phosphorylation.</text>
</comment>
<keyword evidence="5 13" id="KW-0812">Transmembrane</keyword>
<protein>
    <recommendedName>
        <fullName evidence="4 12">Cytochrome c oxidase subunit 9, mitochondrial</fullName>
    </recommendedName>
    <alternativeName>
        <fullName evidence="11 12">Cytochrome c oxidase polypeptide VIIA</fullName>
    </alternativeName>
</protein>
<evidence type="ECO:0000256" key="6">
    <source>
        <dbReference type="ARBA" id="ARBA00022792"/>
    </source>
</evidence>
<dbReference type="AlphaFoldDB" id="A0A9P4K1G4"/>
<evidence type="ECO:0000256" key="1">
    <source>
        <dbReference type="ARBA" id="ARBA00004434"/>
    </source>
</evidence>
<feature type="transmembrane region" description="Helical" evidence="13">
    <location>
        <begin position="14"/>
        <end position="33"/>
    </location>
</feature>
<keyword evidence="6 12" id="KW-0999">Mitochondrion inner membrane</keyword>
<sequence>MAIKPITGMLRRQAVLDISVALGLGTASGYAWWYGYHVPAVRHRDQFYQKIEEERAKAMGQQSS</sequence>
<evidence type="ECO:0000256" key="4">
    <source>
        <dbReference type="ARBA" id="ARBA00016081"/>
    </source>
</evidence>
<keyword evidence="9 12" id="KW-0496">Mitochondrion</keyword>
<reference evidence="15" key="1">
    <citation type="journal article" date="2020" name="Stud. Mycol.">
        <title>101 Dothideomycetes genomes: A test case for predicting lifestyles and emergence of pathogens.</title>
        <authorList>
            <person name="Haridas S."/>
            <person name="Albert R."/>
            <person name="Binder M."/>
            <person name="Bloem J."/>
            <person name="LaButti K."/>
            <person name="Salamov A."/>
            <person name="Andreopoulos B."/>
            <person name="Baker S."/>
            <person name="Barry K."/>
            <person name="Bills G."/>
            <person name="Bluhm B."/>
            <person name="Cannon C."/>
            <person name="Castanera R."/>
            <person name="Culley D."/>
            <person name="Daum C."/>
            <person name="Ezra D."/>
            <person name="Gonzalez J."/>
            <person name="Henrissat B."/>
            <person name="Kuo A."/>
            <person name="Liang C."/>
            <person name="Lipzen A."/>
            <person name="Lutzoni F."/>
            <person name="Magnuson J."/>
            <person name="Mondo S."/>
            <person name="Nolan M."/>
            <person name="Ohm R."/>
            <person name="Pangilinan J."/>
            <person name="Park H.-J."/>
            <person name="Ramirez L."/>
            <person name="Alfaro M."/>
            <person name="Sun H."/>
            <person name="Tritt A."/>
            <person name="Yoshinaga Y."/>
            <person name="Zwiers L.-H."/>
            <person name="Turgeon B."/>
            <person name="Goodwin S."/>
            <person name="Spatafora J."/>
            <person name="Crous P."/>
            <person name="Grigoriev I."/>
        </authorList>
    </citation>
    <scope>NUCLEOTIDE SEQUENCE [LARGE SCALE GENOMIC DNA]</scope>
    <source>
        <strain evidence="15">CBS 304.66</strain>
    </source>
</reference>
<evidence type="ECO:0000256" key="13">
    <source>
        <dbReference type="SAM" id="Phobius"/>
    </source>
</evidence>
<comment type="caution">
    <text evidence="14">The sequence shown here is derived from an EMBL/GenBank/DDBJ whole genome shotgun (WGS) entry which is preliminary data.</text>
</comment>
<evidence type="ECO:0000256" key="11">
    <source>
        <dbReference type="ARBA" id="ARBA00031091"/>
    </source>
</evidence>
<dbReference type="PIRSF" id="PIRSF000283">
    <property type="entry name" value="COX9"/>
    <property type="match status" value="1"/>
</dbReference>
<evidence type="ECO:0000256" key="5">
    <source>
        <dbReference type="ARBA" id="ARBA00022692"/>
    </source>
</evidence>
<evidence type="ECO:0000256" key="7">
    <source>
        <dbReference type="ARBA" id="ARBA00022989"/>
    </source>
</evidence>
<keyword evidence="7 13" id="KW-1133">Transmembrane helix</keyword>
<comment type="function">
    <text evidence="12">Component of the cytochrome c oxidase, the last enzyme in the mitochondrial electron transport chain which drives oxidative phosphorylation.</text>
</comment>
<evidence type="ECO:0000313" key="14">
    <source>
        <dbReference type="EMBL" id="KAF2257749.1"/>
    </source>
</evidence>
<dbReference type="PANTHER" id="PTHR28264:SF1">
    <property type="entry name" value="CYTOCHROME C OXIDASE SUBUNIT 6C"/>
    <property type="match status" value="1"/>
</dbReference>
<dbReference type="CDD" id="cd22888">
    <property type="entry name" value="CcO_VIIa_fungal"/>
    <property type="match status" value="1"/>
</dbReference>
<dbReference type="GO" id="GO:0006123">
    <property type="term" value="P:mitochondrial electron transport, cytochrome c to oxygen"/>
    <property type="evidence" value="ECO:0007669"/>
    <property type="project" value="InterPro"/>
</dbReference>
<name>A0A9P4K1G4_9PLEO</name>
<dbReference type="InterPro" id="IPR014368">
    <property type="entry name" value="Cyt_c_oxidase_su7a_fun"/>
</dbReference>
<dbReference type="GO" id="GO:0016491">
    <property type="term" value="F:oxidoreductase activity"/>
    <property type="evidence" value="ECO:0007669"/>
    <property type="project" value="UniProtKB-KW"/>
</dbReference>
<evidence type="ECO:0000256" key="12">
    <source>
        <dbReference type="PIRNR" id="PIRNR000283"/>
    </source>
</evidence>
<evidence type="ECO:0000256" key="2">
    <source>
        <dbReference type="ARBA" id="ARBA00004673"/>
    </source>
</evidence>